<proteinExistence type="predicted"/>
<comment type="caution">
    <text evidence="1">The sequence shown here is derived from an EMBL/GenBank/DDBJ whole genome shotgun (WGS) entry which is preliminary data.</text>
</comment>
<reference evidence="1 2" key="1">
    <citation type="journal article" date="2020" name="Mol. Biol. Evol.">
        <title>Distinct Expression and Methylation Patterns for Genes with Different Fates following a Single Whole-Genome Duplication in Flowering Plants.</title>
        <authorList>
            <person name="Shi T."/>
            <person name="Rahmani R.S."/>
            <person name="Gugger P.F."/>
            <person name="Wang M."/>
            <person name="Li H."/>
            <person name="Zhang Y."/>
            <person name="Li Z."/>
            <person name="Wang Q."/>
            <person name="Van de Peer Y."/>
            <person name="Marchal K."/>
            <person name="Chen J."/>
        </authorList>
    </citation>
    <scope>NUCLEOTIDE SEQUENCE [LARGE SCALE GENOMIC DNA]</scope>
    <source>
        <tissue evidence="1">Leaf</tissue>
    </source>
</reference>
<protein>
    <submittedName>
        <fullName evidence="1">Uncharacterized protein</fullName>
    </submittedName>
</protein>
<evidence type="ECO:0000313" key="1">
    <source>
        <dbReference type="EMBL" id="DAD32736.1"/>
    </source>
</evidence>
<name>A0A822YPG4_NELNU</name>
<gene>
    <name evidence="1" type="ORF">HUJ06_011587</name>
</gene>
<sequence>MRKKEAMEEEEVGTVGVVRSDERSLSPQFNCCWFDLKEEESEYWITVWDF</sequence>
<keyword evidence="2" id="KW-1185">Reference proteome</keyword>
<organism evidence="1 2">
    <name type="scientific">Nelumbo nucifera</name>
    <name type="common">Sacred lotus</name>
    <dbReference type="NCBI Taxonomy" id="4432"/>
    <lineage>
        <taxon>Eukaryota</taxon>
        <taxon>Viridiplantae</taxon>
        <taxon>Streptophyta</taxon>
        <taxon>Embryophyta</taxon>
        <taxon>Tracheophyta</taxon>
        <taxon>Spermatophyta</taxon>
        <taxon>Magnoliopsida</taxon>
        <taxon>Proteales</taxon>
        <taxon>Nelumbonaceae</taxon>
        <taxon>Nelumbo</taxon>
    </lineage>
</organism>
<dbReference type="Proteomes" id="UP000607653">
    <property type="component" value="Unassembled WGS sequence"/>
</dbReference>
<dbReference type="EMBL" id="DUZY01000003">
    <property type="protein sequence ID" value="DAD32736.1"/>
    <property type="molecule type" value="Genomic_DNA"/>
</dbReference>
<evidence type="ECO:0000313" key="2">
    <source>
        <dbReference type="Proteomes" id="UP000607653"/>
    </source>
</evidence>
<accession>A0A822YPG4</accession>
<dbReference type="AlphaFoldDB" id="A0A822YPG4"/>